<organism evidence="1 2">
    <name type="scientific">Melipona bicolor</name>
    <dbReference type="NCBI Taxonomy" id="60889"/>
    <lineage>
        <taxon>Eukaryota</taxon>
        <taxon>Metazoa</taxon>
        <taxon>Ecdysozoa</taxon>
        <taxon>Arthropoda</taxon>
        <taxon>Hexapoda</taxon>
        <taxon>Insecta</taxon>
        <taxon>Pterygota</taxon>
        <taxon>Neoptera</taxon>
        <taxon>Endopterygota</taxon>
        <taxon>Hymenoptera</taxon>
        <taxon>Apocrita</taxon>
        <taxon>Aculeata</taxon>
        <taxon>Apoidea</taxon>
        <taxon>Anthophila</taxon>
        <taxon>Apidae</taxon>
        <taxon>Melipona</taxon>
    </lineage>
</organism>
<evidence type="ECO:0000313" key="2">
    <source>
        <dbReference type="Proteomes" id="UP001177670"/>
    </source>
</evidence>
<reference evidence="1" key="1">
    <citation type="submission" date="2021-10" db="EMBL/GenBank/DDBJ databases">
        <title>Melipona bicolor Genome sequencing and assembly.</title>
        <authorList>
            <person name="Araujo N.S."/>
            <person name="Arias M.C."/>
        </authorList>
    </citation>
    <scope>NUCLEOTIDE SEQUENCE</scope>
    <source>
        <strain evidence="1">USP_2M_L1-L4_2017</strain>
        <tissue evidence="1">Whole body</tissue>
    </source>
</reference>
<name>A0AA40G2Z2_9HYME</name>
<sequence>MPMRKKKRAILGRNSEKKRKTLRNFRRSSYETWNSPREEPSPPSELIDIFWLLARYSPDTRPLCGYPVGGNDIPQESFPEFGTVRGIRREIRSLVCEYRAP</sequence>
<proteinExistence type="predicted"/>
<keyword evidence="2" id="KW-1185">Reference proteome</keyword>
<accession>A0AA40G2Z2</accession>
<evidence type="ECO:0000313" key="1">
    <source>
        <dbReference type="EMBL" id="KAK1130042.1"/>
    </source>
</evidence>
<feature type="non-terminal residue" evidence="1">
    <location>
        <position position="101"/>
    </location>
</feature>
<comment type="caution">
    <text evidence="1">The sequence shown here is derived from an EMBL/GenBank/DDBJ whole genome shotgun (WGS) entry which is preliminary data.</text>
</comment>
<dbReference type="EMBL" id="JAHYIQ010000008">
    <property type="protein sequence ID" value="KAK1130042.1"/>
    <property type="molecule type" value="Genomic_DNA"/>
</dbReference>
<dbReference type="AlphaFoldDB" id="A0AA40G2Z2"/>
<dbReference type="Proteomes" id="UP001177670">
    <property type="component" value="Unassembled WGS sequence"/>
</dbReference>
<protein>
    <submittedName>
        <fullName evidence="1">Uncharacterized protein</fullName>
    </submittedName>
</protein>
<gene>
    <name evidence="1" type="ORF">K0M31_019726</name>
</gene>